<feature type="compositionally biased region" description="Polar residues" evidence="1">
    <location>
        <begin position="463"/>
        <end position="479"/>
    </location>
</feature>
<gene>
    <name evidence="2" type="ORF">BJ987_006572</name>
</gene>
<dbReference type="RefSeq" id="WP_209896893.1">
    <property type="nucleotide sequence ID" value="NZ_JAGGMR010000001.1"/>
</dbReference>
<feature type="compositionally biased region" description="Polar residues" evidence="1">
    <location>
        <begin position="487"/>
        <end position="500"/>
    </location>
</feature>
<name>A0ABS4QPM5_9NOCA</name>
<protein>
    <recommendedName>
        <fullName evidence="4">PPE family protein</fullName>
    </recommendedName>
</protein>
<evidence type="ECO:0000313" key="3">
    <source>
        <dbReference type="Proteomes" id="UP001519325"/>
    </source>
</evidence>
<feature type="compositionally biased region" description="Low complexity" evidence="1">
    <location>
        <begin position="545"/>
        <end position="572"/>
    </location>
</feature>
<accession>A0ABS4QPM5</accession>
<feature type="compositionally biased region" description="Low complexity" evidence="1">
    <location>
        <begin position="632"/>
        <end position="654"/>
    </location>
</feature>
<sequence length="654" mass="68035">MADGDGEQTAVDLTELLTSGTALGWGDLSTIAQEQGQLLVDNGAAYSAATAFNEAIGQLMGIDNGAQWMGVGVDRVAGLNSWLTAMGKVNLRTIALTDALDGMRGVMSDIYDTLVAAGKAYEAAEEVSAAGFDSLTAPTMTMDLPFISSNESPFSWTGGEKPEGLSDGLRTQVPESVLPASLGPLSDDADNMSWDQLFDVGQSIRDNNIVSKFESTAERWWQMANLVEQALLRPRERLAAITAESWQGAGATAAVAAVDTFMAESGKTVDAVRLTGDLIHFIAEWAGKTENAMPAFQDYSRIHTLSDNVTQIEGEWMRPYAVDDFLVELDNYREAFRANYVENILLTDKSIPEIPIPPNPTVGDLTIPDLTPNENPGGTDYADPGGGGGLDAGGGGLDPDAFEPDAWPGNASPSELPADQAPTTHPAGSDTAPADRTPDQDSTGWQQSAQQAAQQGMSALEQLAQQGSQTLQEALQNSGGMPLATNPLASVPTSLGQSTAPLAGWRPSGMSSGAGAASDPGNTRSLADAAKLFPRASVSGTDFQTAGRTAAGGAQYPTAGSPGATGSPGAAARGKDDERHKRPMYLESAEHIEEAIGQALETTRPVAGATNAPAVSSPAHAIPVVVPDRTPAPEATAQQAPTPQRPAPQTVPVQ</sequence>
<feature type="compositionally biased region" description="Low complexity" evidence="1">
    <location>
        <begin position="446"/>
        <end position="455"/>
    </location>
</feature>
<keyword evidence="3" id="KW-1185">Reference proteome</keyword>
<feature type="compositionally biased region" description="Low complexity" evidence="1">
    <location>
        <begin position="508"/>
        <end position="518"/>
    </location>
</feature>
<organism evidence="2 3">
    <name type="scientific">Nocardia goodfellowii</name>
    <dbReference type="NCBI Taxonomy" id="882446"/>
    <lineage>
        <taxon>Bacteria</taxon>
        <taxon>Bacillati</taxon>
        <taxon>Actinomycetota</taxon>
        <taxon>Actinomycetes</taxon>
        <taxon>Mycobacteriales</taxon>
        <taxon>Nocardiaceae</taxon>
        <taxon>Nocardia</taxon>
    </lineage>
</organism>
<reference evidence="2 3" key="1">
    <citation type="submission" date="2021-03" db="EMBL/GenBank/DDBJ databases">
        <title>Sequencing the genomes of 1000 actinobacteria strains.</title>
        <authorList>
            <person name="Klenk H.-P."/>
        </authorList>
    </citation>
    <scope>NUCLEOTIDE SEQUENCE [LARGE SCALE GENOMIC DNA]</scope>
    <source>
        <strain evidence="2 3">DSM 45516</strain>
    </source>
</reference>
<feature type="compositionally biased region" description="Gly residues" evidence="1">
    <location>
        <begin position="384"/>
        <end position="397"/>
    </location>
</feature>
<dbReference type="EMBL" id="JAGGMR010000001">
    <property type="protein sequence ID" value="MBP2193671.1"/>
    <property type="molecule type" value="Genomic_DNA"/>
</dbReference>
<feature type="region of interest" description="Disordered" evidence="1">
    <location>
        <begin position="357"/>
        <end position="581"/>
    </location>
</feature>
<evidence type="ECO:0000256" key="1">
    <source>
        <dbReference type="SAM" id="MobiDB-lite"/>
    </source>
</evidence>
<proteinExistence type="predicted"/>
<evidence type="ECO:0008006" key="4">
    <source>
        <dbReference type="Google" id="ProtNLM"/>
    </source>
</evidence>
<feature type="region of interest" description="Disordered" evidence="1">
    <location>
        <begin position="605"/>
        <end position="654"/>
    </location>
</feature>
<comment type="caution">
    <text evidence="2">The sequence shown here is derived from an EMBL/GenBank/DDBJ whole genome shotgun (WGS) entry which is preliminary data.</text>
</comment>
<dbReference type="Proteomes" id="UP001519325">
    <property type="component" value="Unassembled WGS sequence"/>
</dbReference>
<evidence type="ECO:0000313" key="2">
    <source>
        <dbReference type="EMBL" id="MBP2193671.1"/>
    </source>
</evidence>